<proteinExistence type="predicted"/>
<gene>
    <name evidence="7" type="primary">LOC105125313</name>
</gene>
<dbReference type="GO" id="GO:0005634">
    <property type="term" value="C:nucleus"/>
    <property type="evidence" value="ECO:0007669"/>
    <property type="project" value="TreeGrafter"/>
</dbReference>
<evidence type="ECO:0000256" key="3">
    <source>
        <dbReference type="ARBA" id="ARBA00022737"/>
    </source>
</evidence>
<dbReference type="PROSITE" id="PS50082">
    <property type="entry name" value="WD_REPEATS_2"/>
    <property type="match status" value="2"/>
</dbReference>
<evidence type="ECO:0000313" key="6">
    <source>
        <dbReference type="Proteomes" id="UP000694918"/>
    </source>
</evidence>
<evidence type="ECO:0000313" key="7">
    <source>
        <dbReference type="RefSeq" id="XP_011024012.1"/>
    </source>
</evidence>
<dbReference type="InterPro" id="IPR001680">
    <property type="entry name" value="WD40_rpt"/>
</dbReference>
<evidence type="ECO:0000256" key="1">
    <source>
        <dbReference type="ARBA" id="ARBA00022553"/>
    </source>
</evidence>
<keyword evidence="6" id="KW-1185">Reference proteome</keyword>
<feature type="region of interest" description="Disordered" evidence="5">
    <location>
        <begin position="1"/>
        <end position="61"/>
    </location>
</feature>
<dbReference type="PROSITE" id="PS00678">
    <property type="entry name" value="WD_REPEATS_1"/>
    <property type="match status" value="2"/>
</dbReference>
<dbReference type="SUPFAM" id="SSF50978">
    <property type="entry name" value="WD40 repeat-like"/>
    <property type="match status" value="1"/>
</dbReference>
<keyword evidence="3" id="KW-0677">Repeat</keyword>
<reference evidence="7" key="1">
    <citation type="submission" date="2025-08" db="UniProtKB">
        <authorList>
            <consortium name="RefSeq"/>
        </authorList>
    </citation>
    <scope>IDENTIFICATION</scope>
</reference>
<feature type="repeat" description="WD" evidence="4">
    <location>
        <begin position="393"/>
        <end position="435"/>
    </location>
</feature>
<dbReference type="SMART" id="SM00320">
    <property type="entry name" value="WD40"/>
    <property type="match status" value="5"/>
</dbReference>
<dbReference type="InterPro" id="IPR044285">
    <property type="entry name" value="PWP1"/>
</dbReference>
<evidence type="ECO:0000256" key="5">
    <source>
        <dbReference type="SAM" id="MobiDB-lite"/>
    </source>
</evidence>
<evidence type="ECO:0000256" key="4">
    <source>
        <dbReference type="PROSITE-ProRule" id="PRU00221"/>
    </source>
</evidence>
<sequence length="487" mass="53180">MIAAVSWVPKGVAKSVPSVADPPSKEEIEELIKASDLERREDSGSEEDDQEMDVDAAKQTGEVSQALAVASALGRSSKVNKSETKFDDIADGLQELDMDNYDDEEDGIELFSTGLGDLYYPSNSMDPYIKDEDDDDSEDLEDMAIKPKDAVIVCACNKDEFSNLEVWILDETSDGDSNIYVHHEVPLSAFPLCTAWLDCPLKGGEKGNFIAVGSMEPAIEIWDLDIIDEVQPAVVLGGIEEKKKKKGEKVPIKYKEGSHTDSVLGLAWNKHFRNILASASADKQVKIWDVDAGKCDITMEHHTDKVQAVAWNHHEPQVLLSGSFDRSVVMKDGRLPSDPGFKWSVTADVESLAWDPHDKHLFVVSLEDGTVQGFDIRAAKCGSASDLKPSFTLHAHDKAVCTISYNPLAPNLLATGSTDKMVKLWDLSNNQPSCLVSKNPKAGAIFSVSFSEDNPFLLAIGGSKGTLELWDTLSEAEVARRFGTTAS</sequence>
<dbReference type="PROSITE" id="PS50294">
    <property type="entry name" value="WD_REPEATS_REGION"/>
    <property type="match status" value="2"/>
</dbReference>
<keyword evidence="1" id="KW-0597">Phosphoprotein</keyword>
<feature type="compositionally biased region" description="Basic and acidic residues" evidence="5">
    <location>
        <begin position="23"/>
        <end position="43"/>
    </location>
</feature>
<dbReference type="Proteomes" id="UP000694918">
    <property type="component" value="Unplaced"/>
</dbReference>
<dbReference type="GO" id="GO:0006364">
    <property type="term" value="P:rRNA processing"/>
    <property type="evidence" value="ECO:0007669"/>
    <property type="project" value="InterPro"/>
</dbReference>
<dbReference type="FunFam" id="2.130.10.10:FF:000485">
    <property type="entry name" value="Putative WD repeat-containing protein C17D11.16"/>
    <property type="match status" value="1"/>
</dbReference>
<dbReference type="GeneID" id="105125313"/>
<dbReference type="InterPro" id="IPR036322">
    <property type="entry name" value="WD40_repeat_dom_sf"/>
</dbReference>
<feature type="compositionally biased region" description="Acidic residues" evidence="5">
    <location>
        <begin position="44"/>
        <end position="54"/>
    </location>
</feature>
<feature type="repeat" description="WD" evidence="4">
    <location>
        <begin position="256"/>
        <end position="298"/>
    </location>
</feature>
<dbReference type="Gene3D" id="2.130.10.10">
    <property type="entry name" value="YVTN repeat-like/Quinoprotein amine dehydrogenase"/>
    <property type="match status" value="2"/>
</dbReference>
<dbReference type="PANTHER" id="PTHR14091">
    <property type="entry name" value="PERIODIC TRYPTOPHAN PROTEIN 1"/>
    <property type="match status" value="1"/>
</dbReference>
<dbReference type="InterPro" id="IPR015943">
    <property type="entry name" value="WD40/YVTN_repeat-like_dom_sf"/>
</dbReference>
<name>A0AAJ6XM46_POPEU</name>
<dbReference type="Pfam" id="PF00400">
    <property type="entry name" value="WD40"/>
    <property type="match status" value="4"/>
</dbReference>
<dbReference type="AlphaFoldDB" id="A0AAJ6XM46"/>
<evidence type="ECO:0000256" key="2">
    <source>
        <dbReference type="ARBA" id="ARBA00022574"/>
    </source>
</evidence>
<dbReference type="PANTHER" id="PTHR14091:SF0">
    <property type="entry name" value="PERIODIC TRYPTOPHAN PROTEIN 1 HOMOLOG"/>
    <property type="match status" value="1"/>
</dbReference>
<protein>
    <submittedName>
        <fullName evidence="7">Periodic tryptophan protein 1 homolog isoform X4</fullName>
    </submittedName>
</protein>
<organism evidence="6 7">
    <name type="scientific">Populus euphratica</name>
    <name type="common">Euphrates poplar</name>
    <dbReference type="NCBI Taxonomy" id="75702"/>
    <lineage>
        <taxon>Eukaryota</taxon>
        <taxon>Viridiplantae</taxon>
        <taxon>Streptophyta</taxon>
        <taxon>Embryophyta</taxon>
        <taxon>Tracheophyta</taxon>
        <taxon>Spermatophyta</taxon>
        <taxon>Magnoliopsida</taxon>
        <taxon>eudicotyledons</taxon>
        <taxon>Gunneridae</taxon>
        <taxon>Pentapetalae</taxon>
        <taxon>rosids</taxon>
        <taxon>fabids</taxon>
        <taxon>Malpighiales</taxon>
        <taxon>Salicaceae</taxon>
        <taxon>Saliceae</taxon>
        <taxon>Populus</taxon>
    </lineage>
</organism>
<dbReference type="InterPro" id="IPR019775">
    <property type="entry name" value="WD40_repeat_CS"/>
</dbReference>
<dbReference type="InterPro" id="IPR020472">
    <property type="entry name" value="WD40_PAC1"/>
</dbReference>
<dbReference type="PRINTS" id="PR00320">
    <property type="entry name" value="GPROTEINBRPT"/>
</dbReference>
<keyword evidence="2 4" id="KW-0853">WD repeat</keyword>
<accession>A0AAJ6XM46</accession>
<dbReference type="FunFam" id="2.130.10.10:FF:000714">
    <property type="entry name" value="Transducin/WD40 repeat-like superfamily protein"/>
    <property type="match status" value="1"/>
</dbReference>
<dbReference type="RefSeq" id="XP_011024012.1">
    <property type="nucleotide sequence ID" value="XM_011025710.1"/>
</dbReference>